<proteinExistence type="predicted"/>
<feature type="compositionally biased region" description="Polar residues" evidence="1">
    <location>
        <begin position="53"/>
        <end position="70"/>
    </location>
</feature>
<dbReference type="AlphaFoldDB" id="A0AA97PRL3"/>
<reference evidence="2" key="1">
    <citation type="journal article" date="2012" name="PLoS Genet.">
        <title>Comparative analysis of the genomes of two field isolates of the rice blast fungus Magnaporthe oryzae.</title>
        <authorList>
            <person name="Xue M."/>
            <person name="Yang J."/>
            <person name="Li Z."/>
            <person name="Hu S."/>
            <person name="Yao N."/>
            <person name="Dean R.A."/>
            <person name="Zhao W."/>
            <person name="Shen M."/>
            <person name="Zhang H."/>
            <person name="Li C."/>
            <person name="Liu L."/>
            <person name="Cao L."/>
            <person name="Xu X."/>
            <person name="Xing Y."/>
            <person name="Hsiang T."/>
            <person name="Zhang Z."/>
            <person name="Xu J.R."/>
            <person name="Peng Y.L."/>
        </authorList>
    </citation>
    <scope>NUCLEOTIDE SEQUENCE</scope>
    <source>
        <strain evidence="2">Y34</strain>
    </source>
</reference>
<accession>A0AA97PRL3</accession>
<protein>
    <submittedName>
        <fullName evidence="2">Uncharacterized protein</fullName>
    </submittedName>
</protein>
<feature type="region of interest" description="Disordered" evidence="1">
    <location>
        <begin position="1"/>
        <end position="74"/>
    </location>
</feature>
<organism evidence="2">
    <name type="scientific">Pyricularia oryzae (strain Y34)</name>
    <name type="common">Rice blast fungus</name>
    <name type="synonym">Magnaporthe oryzae</name>
    <dbReference type="NCBI Taxonomy" id="1143189"/>
    <lineage>
        <taxon>Eukaryota</taxon>
        <taxon>Fungi</taxon>
        <taxon>Dikarya</taxon>
        <taxon>Ascomycota</taxon>
        <taxon>Pezizomycotina</taxon>
        <taxon>Sordariomycetes</taxon>
        <taxon>Sordariomycetidae</taxon>
        <taxon>Magnaporthales</taxon>
        <taxon>Pyriculariaceae</taxon>
        <taxon>Pyricularia</taxon>
    </lineage>
</organism>
<dbReference type="EMBL" id="JH794019">
    <property type="protein sequence ID" value="ELQ44347.1"/>
    <property type="molecule type" value="Genomic_DNA"/>
</dbReference>
<name>A0AA97PRL3_PYRO3</name>
<sequence>MDSQPNAMKRKRDQSPSDEIEGSNAPKKLSTSDMRQPLGPDSGGTMNPVGGQAASSPGTIPASPRQQLSKNGKKKLETILETFESLVRQNSEQPSTAILQSFEAVIVPLLQKIKDSEKETKIWKWKFNDNEETIDAMLAVGLERR</sequence>
<evidence type="ECO:0000313" key="2">
    <source>
        <dbReference type="EMBL" id="ELQ44347.1"/>
    </source>
</evidence>
<dbReference type="Proteomes" id="UP000011086">
    <property type="component" value="Unassembled WGS sequence"/>
</dbReference>
<evidence type="ECO:0000256" key="1">
    <source>
        <dbReference type="SAM" id="MobiDB-lite"/>
    </source>
</evidence>
<gene>
    <name evidence="2" type="ORF">OOU_Y34scaffold00090g12</name>
</gene>